<evidence type="ECO:0000313" key="2">
    <source>
        <dbReference type="Proteomes" id="UP001064048"/>
    </source>
</evidence>
<organism evidence="1 2">
    <name type="scientific">Choristoneura fumiferana</name>
    <name type="common">Spruce budworm moth</name>
    <name type="synonym">Archips fumiferana</name>
    <dbReference type="NCBI Taxonomy" id="7141"/>
    <lineage>
        <taxon>Eukaryota</taxon>
        <taxon>Metazoa</taxon>
        <taxon>Ecdysozoa</taxon>
        <taxon>Arthropoda</taxon>
        <taxon>Hexapoda</taxon>
        <taxon>Insecta</taxon>
        <taxon>Pterygota</taxon>
        <taxon>Neoptera</taxon>
        <taxon>Endopterygota</taxon>
        <taxon>Lepidoptera</taxon>
        <taxon>Glossata</taxon>
        <taxon>Ditrysia</taxon>
        <taxon>Tortricoidea</taxon>
        <taxon>Tortricidae</taxon>
        <taxon>Tortricinae</taxon>
        <taxon>Choristoneura</taxon>
    </lineage>
</organism>
<sequence length="112" mass="12893">MYSISLQLVDLQGYVSLATYIHYFTPGSLRIQTRVHEVPLYRLGDMIEAWAGGRGKGGTRRWLPRGEAPYPGYCRPPGSDKCLPIFCDCERLTQIWETEKKKRKEIVDNKNT</sequence>
<gene>
    <name evidence="1" type="ORF">MSG28_008630</name>
</gene>
<dbReference type="Proteomes" id="UP001064048">
    <property type="component" value="Chromosome 14"/>
</dbReference>
<comment type="caution">
    <text evidence="1">The sequence shown here is derived from an EMBL/GenBank/DDBJ whole genome shotgun (WGS) entry which is preliminary data.</text>
</comment>
<name>A0ACC0J7F5_CHOFU</name>
<proteinExistence type="predicted"/>
<reference evidence="1 2" key="1">
    <citation type="journal article" date="2022" name="Genome Biol. Evol.">
        <title>The Spruce Budworm Genome: Reconstructing the Evolutionary History of Antifreeze Proteins.</title>
        <authorList>
            <person name="Beliveau C."/>
            <person name="Gagne P."/>
            <person name="Picq S."/>
            <person name="Vernygora O."/>
            <person name="Keeling C.I."/>
            <person name="Pinkney K."/>
            <person name="Doucet D."/>
            <person name="Wen F."/>
            <person name="Johnston J.S."/>
            <person name="Maaroufi H."/>
            <person name="Boyle B."/>
            <person name="Laroche J."/>
            <person name="Dewar K."/>
            <person name="Juretic N."/>
            <person name="Blackburn G."/>
            <person name="Nisole A."/>
            <person name="Brunet B."/>
            <person name="Brandao M."/>
            <person name="Lumley L."/>
            <person name="Duan J."/>
            <person name="Quan G."/>
            <person name="Lucarotti C.J."/>
            <person name="Roe A.D."/>
            <person name="Sperling F.A.H."/>
            <person name="Levesque R.C."/>
            <person name="Cusson M."/>
        </authorList>
    </citation>
    <scope>NUCLEOTIDE SEQUENCE [LARGE SCALE GENOMIC DNA]</scope>
    <source>
        <strain evidence="1">Glfc:IPQL:Cfum</strain>
    </source>
</reference>
<keyword evidence="2" id="KW-1185">Reference proteome</keyword>
<evidence type="ECO:0000313" key="1">
    <source>
        <dbReference type="EMBL" id="KAI8420036.1"/>
    </source>
</evidence>
<dbReference type="EMBL" id="CM046114">
    <property type="protein sequence ID" value="KAI8420036.1"/>
    <property type="molecule type" value="Genomic_DNA"/>
</dbReference>
<accession>A0ACC0J7F5</accession>
<protein>
    <submittedName>
        <fullName evidence="1">Uncharacterized protein</fullName>
    </submittedName>
</protein>